<dbReference type="EMBL" id="BONC01000009">
    <property type="protein sequence ID" value="GIF55732.1"/>
    <property type="molecule type" value="Genomic_DNA"/>
</dbReference>
<evidence type="ECO:0000313" key="4">
    <source>
        <dbReference type="Proteomes" id="UP000624325"/>
    </source>
</evidence>
<dbReference type="PRINTS" id="PR00080">
    <property type="entry name" value="SDRFAMILY"/>
</dbReference>
<keyword evidence="2" id="KW-0560">Oxidoreductase</keyword>
<reference evidence="3 4" key="1">
    <citation type="submission" date="2021-01" db="EMBL/GenBank/DDBJ databases">
        <title>Whole genome shotgun sequence of Asanoa iriomotensis NBRC 100142.</title>
        <authorList>
            <person name="Komaki H."/>
            <person name="Tamura T."/>
        </authorList>
    </citation>
    <scope>NUCLEOTIDE SEQUENCE [LARGE SCALE GENOMIC DNA]</scope>
    <source>
        <strain evidence="3 4">NBRC 100142</strain>
    </source>
</reference>
<evidence type="ECO:0000313" key="3">
    <source>
        <dbReference type="EMBL" id="GIF55732.1"/>
    </source>
</evidence>
<protein>
    <submittedName>
        <fullName evidence="3">Short-chain dehydrogenase/reductase</fullName>
    </submittedName>
</protein>
<dbReference type="Proteomes" id="UP000624325">
    <property type="component" value="Unassembled WGS sequence"/>
</dbReference>
<comment type="similarity">
    <text evidence="1">Belongs to the short-chain dehydrogenases/reductases (SDR) family.</text>
</comment>
<dbReference type="PRINTS" id="PR00081">
    <property type="entry name" value="GDHRDH"/>
</dbReference>
<gene>
    <name evidence="3" type="ORF">Air01nite_18270</name>
</gene>
<dbReference type="InterPro" id="IPR036291">
    <property type="entry name" value="NAD(P)-bd_dom_sf"/>
</dbReference>
<evidence type="ECO:0000256" key="2">
    <source>
        <dbReference type="ARBA" id="ARBA00023002"/>
    </source>
</evidence>
<name>A0ABQ4BYZ7_9ACTN</name>
<evidence type="ECO:0000256" key="1">
    <source>
        <dbReference type="ARBA" id="ARBA00006484"/>
    </source>
</evidence>
<accession>A0ABQ4BYZ7</accession>
<comment type="caution">
    <text evidence="3">The sequence shown here is derived from an EMBL/GenBank/DDBJ whole genome shotgun (WGS) entry which is preliminary data.</text>
</comment>
<sequence>MNGKVVIIAGGAGVQGRVAARLLADAGATVVLADLSAADLETAAAGIEGALAVPTDISDPDSWQTLVDRTLATFGRLDGLANFAAVLSRAGAETTELAVWERTLKINLTGAWLGVKAVIPAMRAGGGGSIVNVGSVDGLVGRGGGTAYQASKGGMRLLSKSAAIEFAAQGIRVNSVHPGPMKNRMTNVVGPKADASGIATLEAKLTAQVPMGRLGAAEDIAYAVRFLLSDEASFITGVDLPVDGGLTAQ</sequence>
<dbReference type="RefSeq" id="WP_203701537.1">
    <property type="nucleotide sequence ID" value="NZ_BAAALU010000010.1"/>
</dbReference>
<dbReference type="PANTHER" id="PTHR24321">
    <property type="entry name" value="DEHYDROGENASES, SHORT CHAIN"/>
    <property type="match status" value="1"/>
</dbReference>
<keyword evidence="4" id="KW-1185">Reference proteome</keyword>
<dbReference type="Pfam" id="PF13561">
    <property type="entry name" value="adh_short_C2"/>
    <property type="match status" value="1"/>
</dbReference>
<dbReference type="InterPro" id="IPR002347">
    <property type="entry name" value="SDR_fam"/>
</dbReference>
<dbReference type="PANTHER" id="PTHR24321:SF15">
    <property type="entry name" value="OXIDOREDUCTASE UCPA"/>
    <property type="match status" value="1"/>
</dbReference>
<proteinExistence type="inferred from homology"/>
<dbReference type="Gene3D" id="3.40.50.720">
    <property type="entry name" value="NAD(P)-binding Rossmann-like Domain"/>
    <property type="match status" value="1"/>
</dbReference>
<organism evidence="3 4">
    <name type="scientific">Asanoa iriomotensis</name>
    <dbReference type="NCBI Taxonomy" id="234613"/>
    <lineage>
        <taxon>Bacteria</taxon>
        <taxon>Bacillati</taxon>
        <taxon>Actinomycetota</taxon>
        <taxon>Actinomycetes</taxon>
        <taxon>Micromonosporales</taxon>
        <taxon>Micromonosporaceae</taxon>
        <taxon>Asanoa</taxon>
    </lineage>
</organism>
<dbReference type="SUPFAM" id="SSF51735">
    <property type="entry name" value="NAD(P)-binding Rossmann-fold domains"/>
    <property type="match status" value="1"/>
</dbReference>